<evidence type="ECO:0008006" key="5">
    <source>
        <dbReference type="Google" id="ProtNLM"/>
    </source>
</evidence>
<dbReference type="EMBL" id="LR797357">
    <property type="protein sequence ID" value="CAB4205161.1"/>
    <property type="molecule type" value="Genomic_DNA"/>
</dbReference>
<reference evidence="2" key="1">
    <citation type="submission" date="2020-05" db="EMBL/GenBank/DDBJ databases">
        <authorList>
            <person name="Chiriac C."/>
            <person name="Salcher M."/>
            <person name="Ghai R."/>
            <person name="Kavagutti S V."/>
        </authorList>
    </citation>
    <scope>NUCLEOTIDE SEQUENCE</scope>
</reference>
<gene>
    <name evidence="3" type="ORF">UFOVP1292_42</name>
    <name evidence="4" type="ORF">UFOVP1411_33</name>
    <name evidence="1" type="ORF">UFOVP859_53</name>
    <name evidence="2" type="ORF">UFOVP882_51</name>
</gene>
<evidence type="ECO:0000313" key="3">
    <source>
        <dbReference type="EMBL" id="CAB4196438.1"/>
    </source>
</evidence>
<dbReference type="InterPro" id="IPR026325">
    <property type="entry name" value="DUF932"/>
</dbReference>
<accession>A0A6J5PH86</accession>
<evidence type="ECO:0000313" key="2">
    <source>
        <dbReference type="EMBL" id="CAB4168525.1"/>
    </source>
</evidence>
<evidence type="ECO:0000313" key="1">
    <source>
        <dbReference type="EMBL" id="CAB4167815.1"/>
    </source>
</evidence>
<evidence type="ECO:0000313" key="4">
    <source>
        <dbReference type="EMBL" id="CAB4205161.1"/>
    </source>
</evidence>
<protein>
    <recommendedName>
        <fullName evidence="5">DUF932 domain-containing protein</fullName>
    </recommendedName>
</protein>
<dbReference type="EMBL" id="LR796816">
    <property type="protein sequence ID" value="CAB4167815.1"/>
    <property type="molecule type" value="Genomic_DNA"/>
</dbReference>
<dbReference type="EMBL" id="LR797251">
    <property type="protein sequence ID" value="CAB4196438.1"/>
    <property type="molecule type" value="Genomic_DNA"/>
</dbReference>
<proteinExistence type="predicted"/>
<sequence>MKSITSNRTTMRHGGLRAGSYTKHLSSGADLLDMSTREVNFQVLTDDVMGIGLGVPSTDKKMLIKGYDKETPAQYMSVVNKSYRVVENREILQPLHEQMINFFDPSVLNDVKVKDTVTKNYTKCYSEYLFPKVSRPIETRNGHKTDFEFRVIVKNTFDGSGSAVLWCGSIDMFCMNGRISGEFDVAKARPSRNFTADGFMVILGKSLDRFNSEMTLYQEYADKKLKAVKPVEALYKALTAGSSEVKESKRSDTLSDRLFAQYGQESAVRGHNLFSVMSALTHYASHDDERFGLRANATADSLYKRQEKVSSWLNSKTWQEFVKEAVLA</sequence>
<dbReference type="EMBL" id="LR796826">
    <property type="protein sequence ID" value="CAB4168525.1"/>
    <property type="molecule type" value="Genomic_DNA"/>
</dbReference>
<organism evidence="2">
    <name type="scientific">uncultured Caudovirales phage</name>
    <dbReference type="NCBI Taxonomy" id="2100421"/>
    <lineage>
        <taxon>Viruses</taxon>
        <taxon>Duplodnaviria</taxon>
        <taxon>Heunggongvirae</taxon>
        <taxon>Uroviricota</taxon>
        <taxon>Caudoviricetes</taxon>
        <taxon>Peduoviridae</taxon>
        <taxon>Maltschvirus</taxon>
        <taxon>Maltschvirus maltsch</taxon>
    </lineage>
</organism>
<name>A0A6J5PH86_9CAUD</name>
<dbReference type="Pfam" id="PF06067">
    <property type="entry name" value="DUF932"/>
    <property type="match status" value="1"/>
</dbReference>